<feature type="compositionally biased region" description="Low complexity" evidence="10">
    <location>
        <begin position="630"/>
        <end position="644"/>
    </location>
</feature>
<dbReference type="InterPro" id="IPR043565">
    <property type="entry name" value="PAX_fam"/>
</dbReference>
<feature type="domain" description="Paired" evidence="11">
    <location>
        <begin position="34"/>
        <end position="160"/>
    </location>
</feature>
<evidence type="ECO:0000256" key="2">
    <source>
        <dbReference type="ARBA" id="ARBA00005733"/>
    </source>
</evidence>
<comment type="similarity">
    <text evidence="2">Belongs to the paired homeobox family.</text>
</comment>
<dbReference type="CDD" id="cd00131">
    <property type="entry name" value="PAX"/>
    <property type="match status" value="1"/>
</dbReference>
<feature type="region of interest" description="Disordered" evidence="10">
    <location>
        <begin position="474"/>
        <end position="522"/>
    </location>
</feature>
<sequence length="659" mass="69581">MPHKEEDLMHGGGAGIGGGSMVGQNSIFGCSAAGHSGVNQLGGVYVNGRPLPDSTRQKIVELAHSGARPCDISRILQVSNGCVSKILGRYYETGSIKPRAIGGSKPRVATTPVVNKIADYKRECPSIFAWEIRDRLLQEGVCNNDNIPSVSSINRVLRNLASQKEQQAAAVQAHQGAESVYDKLRMFNGQAAGWPPAWYSATPSHHPLATGIPTAATPGSGQSLLPGSQLHGRDDSLLKRSDTGSLLSHQQETTSDGNSEHNSSGDEDSQVRLRLKRKLQRNRTSFSNEQIDSLEKAKWPARGGDVAGGGGRGDGSSRSGGSGGGGGGGWRASSSRARSVMWTYKQCKTMLTHVFKPRWLVWFSNRRAKWRREEKLRNQRRAAVDQVVGGGSGGGSSSAAPPAATPATPRLPLNAGFNAMYSSIPQPIATMPDTYSSMSGSLGGSMGGSCLQQRAEGYPAYVFHEPLHSLTQSYTHAHSTAHSQPHRGIPTSHGGTPTTPGGQPAGPGGAPYQPTTSTATEDVDGLGLASAGRALNNVRTQRGGNTGVRGVPTGMEWSDVEWRNIGRRIGASADTIPDSGPDWQLLASAPVIPAIRVPARELARGAGEPATTDGHTGCRFETAFSQSRHTGTTTDGVPATATTAEQHAGNDPRTYLRYQ</sequence>
<dbReference type="GO" id="GO:0005634">
    <property type="term" value="C:nucleus"/>
    <property type="evidence" value="ECO:0007669"/>
    <property type="project" value="UniProtKB-SubCell"/>
</dbReference>
<evidence type="ECO:0000256" key="5">
    <source>
        <dbReference type="ARBA" id="ARBA00023015"/>
    </source>
</evidence>
<feature type="compositionally biased region" description="Polar residues" evidence="10">
    <location>
        <begin position="243"/>
        <end position="262"/>
    </location>
</feature>
<evidence type="ECO:0000256" key="3">
    <source>
        <dbReference type="ARBA" id="ARBA00022473"/>
    </source>
</evidence>
<keyword evidence="5" id="KW-0805">Transcription regulation</keyword>
<dbReference type="FunFam" id="1.10.10.10:FF:000003">
    <property type="entry name" value="Paired box protein Pax-6"/>
    <property type="match status" value="1"/>
</dbReference>
<dbReference type="SUPFAM" id="SSF46689">
    <property type="entry name" value="Homeodomain-like"/>
    <property type="match status" value="1"/>
</dbReference>
<feature type="region of interest" description="Disordered" evidence="10">
    <location>
        <begin position="209"/>
        <end position="333"/>
    </location>
</feature>
<keyword evidence="13" id="KW-1185">Reference proteome</keyword>
<dbReference type="GO" id="GO:0003677">
    <property type="term" value="F:DNA binding"/>
    <property type="evidence" value="ECO:0007669"/>
    <property type="project" value="UniProtKB-KW"/>
</dbReference>
<dbReference type="AlphaFoldDB" id="A0ABD2CGM6"/>
<evidence type="ECO:0000313" key="13">
    <source>
        <dbReference type="Proteomes" id="UP001607303"/>
    </source>
</evidence>
<dbReference type="PROSITE" id="PS51057">
    <property type="entry name" value="PAIRED_2"/>
    <property type="match status" value="1"/>
</dbReference>
<dbReference type="InterPro" id="IPR009057">
    <property type="entry name" value="Homeodomain-like_sf"/>
</dbReference>
<dbReference type="PRINTS" id="PR00027">
    <property type="entry name" value="PAIREDBOX"/>
</dbReference>
<dbReference type="InterPro" id="IPR036388">
    <property type="entry name" value="WH-like_DNA-bd_sf"/>
</dbReference>
<dbReference type="GO" id="GO:0009791">
    <property type="term" value="P:post-embryonic development"/>
    <property type="evidence" value="ECO:0007669"/>
    <property type="project" value="UniProtKB-ARBA"/>
</dbReference>
<feature type="compositionally biased region" description="Gly residues" evidence="10">
    <location>
        <begin position="305"/>
        <end position="330"/>
    </location>
</feature>
<keyword evidence="6" id="KW-0238">DNA-binding</keyword>
<dbReference type="SMART" id="SM00351">
    <property type="entry name" value="PAX"/>
    <property type="match status" value="1"/>
</dbReference>
<protein>
    <submittedName>
        <fullName evidence="12">Paired box protein Pax-6-like</fullName>
    </submittedName>
</protein>
<evidence type="ECO:0000256" key="8">
    <source>
        <dbReference type="ARBA" id="ARBA00023163"/>
    </source>
</evidence>
<dbReference type="EMBL" id="JAYRBN010000050">
    <property type="protein sequence ID" value="KAL2744212.1"/>
    <property type="molecule type" value="Genomic_DNA"/>
</dbReference>
<keyword evidence="8" id="KW-0804">Transcription</keyword>
<evidence type="ECO:0000256" key="7">
    <source>
        <dbReference type="ARBA" id="ARBA00023155"/>
    </source>
</evidence>
<dbReference type="GO" id="GO:0051240">
    <property type="term" value="P:positive regulation of multicellular organismal process"/>
    <property type="evidence" value="ECO:0007669"/>
    <property type="project" value="UniProtKB-ARBA"/>
</dbReference>
<dbReference type="PROSITE" id="PS00034">
    <property type="entry name" value="PAIRED_1"/>
    <property type="match status" value="1"/>
</dbReference>
<feature type="compositionally biased region" description="Polar residues" evidence="10">
    <location>
        <begin position="217"/>
        <end position="226"/>
    </location>
</feature>
<feature type="region of interest" description="Disordered" evidence="10">
    <location>
        <begin position="625"/>
        <end position="659"/>
    </location>
</feature>
<dbReference type="PROSITE" id="PS51257">
    <property type="entry name" value="PROKAR_LIPOPROTEIN"/>
    <property type="match status" value="1"/>
</dbReference>
<keyword evidence="9" id="KW-0539">Nucleus</keyword>
<accession>A0ABD2CGM6</accession>
<feature type="region of interest" description="Disordered" evidence="10">
    <location>
        <begin position="386"/>
        <end position="408"/>
    </location>
</feature>
<feature type="compositionally biased region" description="Low complexity" evidence="10">
    <location>
        <begin position="490"/>
        <end position="502"/>
    </location>
</feature>
<comment type="caution">
    <text evidence="12">The sequence shown here is derived from an EMBL/GenBank/DDBJ whole genome shotgun (WGS) entry which is preliminary data.</text>
</comment>
<dbReference type="PANTHER" id="PTHR45636">
    <property type="entry name" value="PAIRED BOX PROTEIN PAX-6-RELATED-RELATED"/>
    <property type="match status" value="1"/>
</dbReference>
<dbReference type="InterPro" id="IPR001523">
    <property type="entry name" value="Paired_dom"/>
</dbReference>
<dbReference type="GO" id="GO:0048513">
    <property type="term" value="P:animal organ development"/>
    <property type="evidence" value="ECO:0007669"/>
    <property type="project" value="UniProtKB-ARBA"/>
</dbReference>
<evidence type="ECO:0000256" key="6">
    <source>
        <dbReference type="ARBA" id="ARBA00023125"/>
    </source>
</evidence>
<feature type="compositionally biased region" description="Polar residues" evidence="10">
    <location>
        <begin position="282"/>
        <end position="291"/>
    </location>
</feature>
<evidence type="ECO:0000313" key="12">
    <source>
        <dbReference type="EMBL" id="KAL2744212.1"/>
    </source>
</evidence>
<reference evidence="12 13" key="1">
    <citation type="journal article" date="2024" name="Ann. Entomol. Soc. Am.">
        <title>Genomic analyses of the southern and eastern yellowjacket wasps (Hymenoptera: Vespidae) reveal evolutionary signatures of social life.</title>
        <authorList>
            <person name="Catto M.A."/>
            <person name="Caine P.B."/>
            <person name="Orr S.E."/>
            <person name="Hunt B.G."/>
            <person name="Goodisman M.A.D."/>
        </authorList>
    </citation>
    <scope>NUCLEOTIDE SEQUENCE [LARGE SCALE GENOMIC DNA]</scope>
    <source>
        <strain evidence="12">232</strain>
        <tissue evidence="12">Head and thorax</tissue>
    </source>
</reference>
<dbReference type="InterPro" id="IPR001356">
    <property type="entry name" value="HD"/>
</dbReference>
<dbReference type="InterPro" id="IPR043182">
    <property type="entry name" value="PAIRED_DNA-bd_dom"/>
</dbReference>
<gene>
    <name evidence="12" type="ORF">V1477_006754</name>
</gene>
<evidence type="ECO:0000256" key="10">
    <source>
        <dbReference type="SAM" id="MobiDB-lite"/>
    </source>
</evidence>
<dbReference type="FunFam" id="1.10.10.10:FF:000069">
    <property type="entry name" value="Paired box protein Pax-6"/>
    <property type="match status" value="1"/>
</dbReference>
<keyword evidence="7" id="KW-0371">Homeobox</keyword>
<dbReference type="Pfam" id="PF00292">
    <property type="entry name" value="PAX"/>
    <property type="match status" value="1"/>
</dbReference>
<dbReference type="Gene3D" id="1.10.10.10">
    <property type="entry name" value="Winged helix-like DNA-binding domain superfamily/Winged helix DNA-binding domain"/>
    <property type="match status" value="2"/>
</dbReference>
<dbReference type="PANTHER" id="PTHR45636:SF41">
    <property type="entry name" value="PAIRED BOX PROTEIN PAX-6-RELATED"/>
    <property type="match status" value="1"/>
</dbReference>
<name>A0ABD2CGM6_VESMC</name>
<feature type="compositionally biased region" description="Polar residues" evidence="10">
    <location>
        <begin position="474"/>
        <end position="483"/>
    </location>
</feature>
<evidence type="ECO:0000256" key="1">
    <source>
        <dbReference type="ARBA" id="ARBA00004123"/>
    </source>
</evidence>
<evidence type="ECO:0000256" key="4">
    <source>
        <dbReference type="ARBA" id="ARBA00022724"/>
    </source>
</evidence>
<dbReference type="CDD" id="cd00086">
    <property type="entry name" value="homeodomain"/>
    <property type="match status" value="1"/>
</dbReference>
<keyword evidence="3" id="KW-0217">Developmental protein</keyword>
<comment type="subcellular location">
    <subcellularLocation>
        <location evidence="1">Nucleus</location>
    </subcellularLocation>
</comment>
<organism evidence="12 13">
    <name type="scientific">Vespula maculifrons</name>
    <name type="common">Eastern yellow jacket</name>
    <name type="synonym">Wasp</name>
    <dbReference type="NCBI Taxonomy" id="7453"/>
    <lineage>
        <taxon>Eukaryota</taxon>
        <taxon>Metazoa</taxon>
        <taxon>Ecdysozoa</taxon>
        <taxon>Arthropoda</taxon>
        <taxon>Hexapoda</taxon>
        <taxon>Insecta</taxon>
        <taxon>Pterygota</taxon>
        <taxon>Neoptera</taxon>
        <taxon>Endopterygota</taxon>
        <taxon>Hymenoptera</taxon>
        <taxon>Apocrita</taxon>
        <taxon>Aculeata</taxon>
        <taxon>Vespoidea</taxon>
        <taxon>Vespidae</taxon>
        <taxon>Vespinae</taxon>
        <taxon>Vespula</taxon>
    </lineage>
</organism>
<feature type="compositionally biased region" description="Basic and acidic residues" evidence="10">
    <location>
        <begin position="231"/>
        <end position="242"/>
    </location>
</feature>
<dbReference type="Proteomes" id="UP001607303">
    <property type="component" value="Unassembled WGS sequence"/>
</dbReference>
<proteinExistence type="inferred from homology"/>
<evidence type="ECO:0000256" key="9">
    <source>
        <dbReference type="ARBA" id="ARBA00023242"/>
    </source>
</evidence>
<keyword evidence="4" id="KW-0563">Paired box</keyword>
<feature type="compositionally biased region" description="Low complexity" evidence="10">
    <location>
        <begin position="397"/>
        <end position="408"/>
    </location>
</feature>
<evidence type="ECO:0000259" key="11">
    <source>
        <dbReference type="PROSITE" id="PS51057"/>
    </source>
</evidence>